<comment type="caution">
    <text evidence="8">The sequence shown here is derived from an EMBL/GenBank/DDBJ whole genome shotgun (WGS) entry which is preliminary data.</text>
</comment>
<feature type="transmembrane region" description="Helical" evidence="6">
    <location>
        <begin position="106"/>
        <end position="128"/>
    </location>
</feature>
<reference evidence="8" key="1">
    <citation type="submission" date="2022-07" db="EMBL/GenBank/DDBJ databases">
        <title>Characterization of the Novel Bacterium Alteromonas immobilis LMIT006 and Alteromonas gregis LMIT007.</title>
        <authorList>
            <person name="Lin X."/>
        </authorList>
    </citation>
    <scope>NUCLEOTIDE SEQUENCE</scope>
    <source>
        <strain evidence="8">LMIT007</strain>
    </source>
</reference>
<keyword evidence="3" id="KW-0862">Zinc</keyword>
<keyword evidence="5 6" id="KW-0472">Membrane</keyword>
<keyword evidence="3" id="KW-0813">Transport</keyword>
<dbReference type="AlphaFoldDB" id="A0AA41X6L9"/>
<feature type="transmembrane region" description="Helical" evidence="6">
    <location>
        <begin position="172"/>
        <end position="190"/>
    </location>
</feature>
<protein>
    <submittedName>
        <fullName evidence="8">Cation transporter</fullName>
    </submittedName>
</protein>
<keyword evidence="2 6" id="KW-0812">Transmembrane</keyword>
<feature type="transmembrane region" description="Helical" evidence="6">
    <location>
        <begin position="83"/>
        <end position="100"/>
    </location>
</feature>
<dbReference type="PANTHER" id="PTHR11562">
    <property type="entry name" value="CATION EFFLUX PROTEIN/ ZINC TRANSPORTER"/>
    <property type="match status" value="1"/>
</dbReference>
<dbReference type="InterPro" id="IPR050681">
    <property type="entry name" value="CDF/SLC30A"/>
</dbReference>
<evidence type="ECO:0000259" key="7">
    <source>
        <dbReference type="Pfam" id="PF01545"/>
    </source>
</evidence>
<keyword evidence="4 6" id="KW-1133">Transmembrane helix</keyword>
<evidence type="ECO:0000256" key="3">
    <source>
        <dbReference type="ARBA" id="ARBA00022906"/>
    </source>
</evidence>
<evidence type="ECO:0000313" key="8">
    <source>
        <dbReference type="EMBL" id="MCP3429539.1"/>
    </source>
</evidence>
<dbReference type="Pfam" id="PF01545">
    <property type="entry name" value="Cation_efflux"/>
    <property type="match status" value="1"/>
</dbReference>
<organism evidence="8 9">
    <name type="scientific">Opacimonas viscosa</name>
    <dbReference type="NCBI Taxonomy" id="2961944"/>
    <lineage>
        <taxon>Bacteria</taxon>
        <taxon>Pseudomonadati</taxon>
        <taxon>Pseudomonadota</taxon>
        <taxon>Gammaproteobacteria</taxon>
        <taxon>Alteromonadales</taxon>
        <taxon>Alteromonadaceae</taxon>
        <taxon>Opacimonas</taxon>
    </lineage>
</organism>
<evidence type="ECO:0000256" key="6">
    <source>
        <dbReference type="SAM" id="Phobius"/>
    </source>
</evidence>
<evidence type="ECO:0000256" key="1">
    <source>
        <dbReference type="ARBA" id="ARBA00004141"/>
    </source>
</evidence>
<evidence type="ECO:0000256" key="4">
    <source>
        <dbReference type="ARBA" id="ARBA00022989"/>
    </source>
</evidence>
<accession>A0AA41X6L9</accession>
<dbReference type="SUPFAM" id="SSF161111">
    <property type="entry name" value="Cation efflux protein transmembrane domain-like"/>
    <property type="match status" value="1"/>
</dbReference>
<proteinExistence type="predicted"/>
<feature type="transmembrane region" description="Helical" evidence="6">
    <location>
        <begin position="18"/>
        <end position="40"/>
    </location>
</feature>
<dbReference type="InterPro" id="IPR058533">
    <property type="entry name" value="Cation_efflux_TM"/>
</dbReference>
<dbReference type="EMBL" id="JANATA010000023">
    <property type="protein sequence ID" value="MCP3429539.1"/>
    <property type="molecule type" value="Genomic_DNA"/>
</dbReference>
<dbReference type="GO" id="GO:0005385">
    <property type="term" value="F:zinc ion transmembrane transporter activity"/>
    <property type="evidence" value="ECO:0007669"/>
    <property type="project" value="TreeGrafter"/>
</dbReference>
<sequence>MSGCGCEVTINDKSQKRVLYWLLAINAAMFIIELAVGLLADSTALIADSMDMLADAVVYAIGIYAVGKSIIHKTNAAKVSGYFQLMLGGIILIDIIRRSIMGSEPVSYLMMGMGAVALVANVICLLIIRKHKDGDVNMRASWIFSANDVIANMGVIAAGVLVLWLDSRLPDLIIGMVVSIVVLRGAWMILKDATKELNENQNAKTLSGGQS</sequence>
<comment type="subcellular location">
    <subcellularLocation>
        <location evidence="1">Membrane</location>
        <topology evidence="1">Multi-pass membrane protein</topology>
    </subcellularLocation>
</comment>
<evidence type="ECO:0000256" key="5">
    <source>
        <dbReference type="ARBA" id="ARBA00023136"/>
    </source>
</evidence>
<dbReference type="GO" id="GO:0005886">
    <property type="term" value="C:plasma membrane"/>
    <property type="evidence" value="ECO:0007669"/>
    <property type="project" value="TreeGrafter"/>
</dbReference>
<feature type="transmembrane region" description="Helical" evidence="6">
    <location>
        <begin position="149"/>
        <end position="166"/>
    </location>
</feature>
<name>A0AA41X6L9_9ALTE</name>
<dbReference type="RefSeq" id="WP_254102013.1">
    <property type="nucleotide sequence ID" value="NZ_JANATA010000023.1"/>
</dbReference>
<keyword evidence="9" id="KW-1185">Reference proteome</keyword>
<dbReference type="PANTHER" id="PTHR11562:SF17">
    <property type="entry name" value="RE54080P-RELATED"/>
    <property type="match status" value="1"/>
</dbReference>
<keyword evidence="3" id="KW-0864">Zinc transport</keyword>
<feature type="transmembrane region" description="Helical" evidence="6">
    <location>
        <begin position="52"/>
        <end position="71"/>
    </location>
</feature>
<keyword evidence="3" id="KW-0406">Ion transport</keyword>
<evidence type="ECO:0000256" key="2">
    <source>
        <dbReference type="ARBA" id="ARBA00022692"/>
    </source>
</evidence>
<dbReference type="Gene3D" id="1.20.1510.10">
    <property type="entry name" value="Cation efflux protein transmembrane domain"/>
    <property type="match status" value="1"/>
</dbReference>
<evidence type="ECO:0000313" key="9">
    <source>
        <dbReference type="Proteomes" id="UP001165413"/>
    </source>
</evidence>
<dbReference type="InterPro" id="IPR027469">
    <property type="entry name" value="Cation_efflux_TMD_sf"/>
</dbReference>
<dbReference type="Proteomes" id="UP001165413">
    <property type="component" value="Unassembled WGS sequence"/>
</dbReference>
<gene>
    <name evidence="8" type="ORF">NLF92_11335</name>
</gene>
<feature type="domain" description="Cation efflux protein transmembrane" evidence="7">
    <location>
        <begin position="23"/>
        <end position="197"/>
    </location>
</feature>